<dbReference type="AlphaFoldDB" id="A0A1F5GB08"/>
<dbReference type="EMBL" id="MFAY01000021">
    <property type="protein sequence ID" value="OGD89015.1"/>
    <property type="molecule type" value="Genomic_DNA"/>
</dbReference>
<sequence>MVDQRKILEWHRKGVKTIVTHMDPHPDEIVAILLARSKPGLQYFPGADTAPIETWSKSDERLQRPPDALAQEGCLLIGIGGSPFDEHATEHGEGKPGCASTLMAKLLGFDKVDQLRKFLKHIERNDNGQWGQFDLATAVMQMYDEGRPTDSALTARHQQRCVGIALHLFSALVNRHLRFLSEGAAAFAAAQKFKVERRGDRRVINIAVGVSDAESFPRYARSERGNSADIVIVKSPSTGCISILTVDQKFDLTPLARALRMRELYLRNQHRGTGWEELSCVGVHPAVPEWYLHDRRGLVLNKSRVRPDAPPTQIPLEDVVDMTEWVVGGWLPEFRDQSCVRAQCCFWEKCSVYALGLPRCRDYRRELAA</sequence>
<proteinExistence type="predicted"/>
<accession>A0A1F5GB08</accession>
<name>A0A1F5GB08_9BACT</name>
<evidence type="ECO:0000313" key="1">
    <source>
        <dbReference type="EMBL" id="OGD89015.1"/>
    </source>
</evidence>
<protein>
    <submittedName>
        <fullName evidence="1">Uncharacterized protein</fullName>
    </submittedName>
</protein>
<evidence type="ECO:0000313" key="2">
    <source>
        <dbReference type="Proteomes" id="UP000178577"/>
    </source>
</evidence>
<comment type="caution">
    <text evidence="1">The sequence shown here is derived from an EMBL/GenBank/DDBJ whole genome shotgun (WGS) entry which is preliminary data.</text>
</comment>
<organism evidence="1 2">
    <name type="scientific">Candidatus Curtissbacteria bacterium RIFCSPHIGHO2_01_FULL_40_12</name>
    <dbReference type="NCBI Taxonomy" id="1797710"/>
    <lineage>
        <taxon>Bacteria</taxon>
        <taxon>Candidatus Curtissiibacteriota</taxon>
    </lineage>
</organism>
<dbReference type="Proteomes" id="UP000178577">
    <property type="component" value="Unassembled WGS sequence"/>
</dbReference>
<gene>
    <name evidence="1" type="ORF">A2693_00490</name>
</gene>
<reference evidence="1 2" key="1">
    <citation type="journal article" date="2016" name="Nat. Commun.">
        <title>Thousands of microbial genomes shed light on interconnected biogeochemical processes in an aquifer system.</title>
        <authorList>
            <person name="Anantharaman K."/>
            <person name="Brown C.T."/>
            <person name="Hug L.A."/>
            <person name="Sharon I."/>
            <person name="Castelle C.J."/>
            <person name="Probst A.J."/>
            <person name="Thomas B.C."/>
            <person name="Singh A."/>
            <person name="Wilkins M.J."/>
            <person name="Karaoz U."/>
            <person name="Brodie E.L."/>
            <person name="Williams K.H."/>
            <person name="Hubbard S.S."/>
            <person name="Banfield J.F."/>
        </authorList>
    </citation>
    <scope>NUCLEOTIDE SEQUENCE [LARGE SCALE GENOMIC DNA]</scope>
</reference>